<accession>A0AAW2XWT5</accession>
<evidence type="ECO:0000256" key="1">
    <source>
        <dbReference type="SAM" id="MobiDB-lite"/>
    </source>
</evidence>
<dbReference type="EMBL" id="JACGWN010000002">
    <property type="protein sequence ID" value="KAL0458469.1"/>
    <property type="molecule type" value="Genomic_DNA"/>
</dbReference>
<feature type="region of interest" description="Disordered" evidence="1">
    <location>
        <begin position="114"/>
        <end position="155"/>
    </location>
</feature>
<dbReference type="AlphaFoldDB" id="A0AAW2XWT5"/>
<proteinExistence type="predicted"/>
<gene>
    <name evidence="2" type="ORF">Slati_0474100</name>
</gene>
<comment type="caution">
    <text evidence="2">The sequence shown here is derived from an EMBL/GenBank/DDBJ whole genome shotgun (WGS) entry which is preliminary data.</text>
</comment>
<feature type="compositionally biased region" description="Basic and acidic residues" evidence="1">
    <location>
        <begin position="117"/>
        <end position="127"/>
    </location>
</feature>
<feature type="compositionally biased region" description="Basic and acidic residues" evidence="1">
    <location>
        <begin position="134"/>
        <end position="143"/>
    </location>
</feature>
<reference evidence="2" key="1">
    <citation type="submission" date="2020-06" db="EMBL/GenBank/DDBJ databases">
        <authorList>
            <person name="Li T."/>
            <person name="Hu X."/>
            <person name="Zhang T."/>
            <person name="Song X."/>
            <person name="Zhang H."/>
            <person name="Dai N."/>
            <person name="Sheng W."/>
            <person name="Hou X."/>
            <person name="Wei L."/>
        </authorList>
    </citation>
    <scope>NUCLEOTIDE SEQUENCE</scope>
    <source>
        <strain evidence="2">KEN1</strain>
        <tissue evidence="2">Leaf</tissue>
    </source>
</reference>
<name>A0AAW2XWT5_9LAMI</name>
<sequence>MEGLTSTHTPTLTIRDGAITQIFHGVTISSKDPLDLINHDNHLHKSIRAISKRCFLNSSLQQTPDSKIKMPRSGILEMQVGQLVSIVSERKEGQLPSDTENNPTEQVNAITLKSGKIIREEPSKEQVEETPTQQEEKPKEETKGSSLKLNLDDVPPYIPYPKRLLKANLDK</sequence>
<protein>
    <submittedName>
        <fullName evidence="2">Uncharacterized protein</fullName>
    </submittedName>
</protein>
<reference evidence="2" key="2">
    <citation type="journal article" date="2024" name="Plant">
        <title>Genomic evolution and insights into agronomic trait innovations of Sesamum species.</title>
        <authorList>
            <person name="Miao H."/>
            <person name="Wang L."/>
            <person name="Qu L."/>
            <person name="Liu H."/>
            <person name="Sun Y."/>
            <person name="Le M."/>
            <person name="Wang Q."/>
            <person name="Wei S."/>
            <person name="Zheng Y."/>
            <person name="Lin W."/>
            <person name="Duan Y."/>
            <person name="Cao H."/>
            <person name="Xiong S."/>
            <person name="Wang X."/>
            <person name="Wei L."/>
            <person name="Li C."/>
            <person name="Ma Q."/>
            <person name="Ju M."/>
            <person name="Zhao R."/>
            <person name="Li G."/>
            <person name="Mu C."/>
            <person name="Tian Q."/>
            <person name="Mei H."/>
            <person name="Zhang T."/>
            <person name="Gao T."/>
            <person name="Zhang H."/>
        </authorList>
    </citation>
    <scope>NUCLEOTIDE SEQUENCE</scope>
    <source>
        <strain evidence="2">KEN1</strain>
    </source>
</reference>
<evidence type="ECO:0000313" key="2">
    <source>
        <dbReference type="EMBL" id="KAL0458469.1"/>
    </source>
</evidence>
<organism evidence="2">
    <name type="scientific">Sesamum latifolium</name>
    <dbReference type="NCBI Taxonomy" id="2727402"/>
    <lineage>
        <taxon>Eukaryota</taxon>
        <taxon>Viridiplantae</taxon>
        <taxon>Streptophyta</taxon>
        <taxon>Embryophyta</taxon>
        <taxon>Tracheophyta</taxon>
        <taxon>Spermatophyta</taxon>
        <taxon>Magnoliopsida</taxon>
        <taxon>eudicotyledons</taxon>
        <taxon>Gunneridae</taxon>
        <taxon>Pentapetalae</taxon>
        <taxon>asterids</taxon>
        <taxon>lamiids</taxon>
        <taxon>Lamiales</taxon>
        <taxon>Pedaliaceae</taxon>
        <taxon>Sesamum</taxon>
    </lineage>
</organism>